<dbReference type="SUPFAM" id="SSF52091">
    <property type="entry name" value="SpoIIaa-like"/>
    <property type="match status" value="1"/>
</dbReference>
<dbReference type="OrthoDB" id="1163458at2"/>
<evidence type="ECO:0000313" key="3">
    <source>
        <dbReference type="Proteomes" id="UP000321080"/>
    </source>
</evidence>
<keyword evidence="3" id="KW-1185">Reference proteome</keyword>
<reference evidence="2 3" key="1">
    <citation type="submission" date="2019-08" db="EMBL/GenBank/DDBJ databases">
        <title>Seonamhaeicola sediminis sp. nov., isolated from marine sediment.</title>
        <authorList>
            <person name="Cao W.R."/>
        </authorList>
    </citation>
    <scope>NUCLEOTIDE SEQUENCE [LARGE SCALE GENOMIC DNA]</scope>
    <source>
        <strain evidence="2 3">1505</strain>
    </source>
</reference>
<sequence>MELKITSFNNYFEIYGTLNRKSVNLFQQEFSNIFDEIDSLTISLEGVERMDRFGVKAITELSQLALDKNKSLTIIGYGCNDLYNHFKTGDAA</sequence>
<dbReference type="InterPro" id="IPR002645">
    <property type="entry name" value="STAS_dom"/>
</dbReference>
<dbReference type="Pfam" id="PF01740">
    <property type="entry name" value="STAS"/>
    <property type="match status" value="1"/>
</dbReference>
<dbReference type="Gene3D" id="3.30.750.24">
    <property type="entry name" value="STAS domain"/>
    <property type="match status" value="1"/>
</dbReference>
<protein>
    <recommendedName>
        <fullName evidence="1">STAS domain-containing protein</fullName>
    </recommendedName>
</protein>
<comment type="caution">
    <text evidence="2">The sequence shown here is derived from an EMBL/GenBank/DDBJ whole genome shotgun (WGS) entry which is preliminary data.</text>
</comment>
<dbReference type="InterPro" id="IPR036513">
    <property type="entry name" value="STAS_dom_sf"/>
</dbReference>
<feature type="domain" description="STAS" evidence="1">
    <location>
        <begin position="12"/>
        <end position="76"/>
    </location>
</feature>
<dbReference type="RefSeq" id="WP_147767586.1">
    <property type="nucleotide sequence ID" value="NZ_VRKQ01000010.1"/>
</dbReference>
<dbReference type="AlphaFoldDB" id="A0A5C7GH84"/>
<dbReference type="Proteomes" id="UP000321080">
    <property type="component" value="Unassembled WGS sequence"/>
</dbReference>
<organism evidence="2 3">
    <name type="scientific">Seonamhaeicola maritimus</name>
    <dbReference type="NCBI Taxonomy" id="2591822"/>
    <lineage>
        <taxon>Bacteria</taxon>
        <taxon>Pseudomonadati</taxon>
        <taxon>Bacteroidota</taxon>
        <taxon>Flavobacteriia</taxon>
        <taxon>Flavobacteriales</taxon>
        <taxon>Flavobacteriaceae</taxon>
    </lineage>
</organism>
<name>A0A5C7GH84_9FLAO</name>
<accession>A0A5C7GH84</accession>
<dbReference type="EMBL" id="VRKQ01000010">
    <property type="protein sequence ID" value="TXG36661.1"/>
    <property type="molecule type" value="Genomic_DNA"/>
</dbReference>
<evidence type="ECO:0000313" key="2">
    <source>
        <dbReference type="EMBL" id="TXG36661.1"/>
    </source>
</evidence>
<evidence type="ECO:0000259" key="1">
    <source>
        <dbReference type="PROSITE" id="PS50801"/>
    </source>
</evidence>
<proteinExistence type="predicted"/>
<gene>
    <name evidence="2" type="ORF">FUA22_08750</name>
</gene>
<dbReference type="PROSITE" id="PS50801">
    <property type="entry name" value="STAS"/>
    <property type="match status" value="1"/>
</dbReference>